<gene>
    <name evidence="4" type="ORF">KARP_02139</name>
</gene>
<evidence type="ECO:0000313" key="5">
    <source>
        <dbReference type="Proteomes" id="UP000245243"/>
    </source>
</evidence>
<evidence type="ECO:0000256" key="2">
    <source>
        <dbReference type="SAM" id="MobiDB-lite"/>
    </source>
</evidence>
<evidence type="ECO:0000313" key="4">
    <source>
        <dbReference type="EMBL" id="SPR16249.1"/>
    </source>
</evidence>
<feature type="coiled-coil region" evidence="1">
    <location>
        <begin position="231"/>
        <end position="258"/>
    </location>
</feature>
<feature type="signal peptide" evidence="3">
    <location>
        <begin position="1"/>
        <end position="26"/>
    </location>
</feature>
<feature type="region of interest" description="Disordered" evidence="2">
    <location>
        <begin position="292"/>
        <end position="383"/>
    </location>
</feature>
<protein>
    <submittedName>
        <fullName evidence="4">Uncharacterized protein</fullName>
    </submittedName>
</protein>
<feature type="compositionally biased region" description="Polar residues" evidence="2">
    <location>
        <begin position="476"/>
        <end position="509"/>
    </location>
</feature>
<feature type="region of interest" description="Disordered" evidence="2">
    <location>
        <begin position="454"/>
        <end position="518"/>
    </location>
</feature>
<proteinExistence type="predicted"/>
<feature type="chain" id="PRO_5015397159" evidence="3">
    <location>
        <begin position="27"/>
        <end position="616"/>
    </location>
</feature>
<sequence precursor="true">MLVKSKLICLITILLLNLIAASSATASNSVTTLPALPAISLPSDTNNPDLSNSMNNSWWNKIKSFFGFNVESEQNKLEANNVQNIENSFNNDLQSNNEKLESNQLNTKSHNFITLDNNSLPRLHDDDNTDIELAELPDILKATQMQDNNNMQTKLNINQTQELYSQINRDDSQKQDYTSSSQGYQTQIIKSHKPKINNTNLTALLKLPVPTQSLREQHHNMQSTTQDFSNKYEVINNLNQLENTQSELEQQTQTTNQDSKVSLSLNFEEYKEKNIDTSNSLSLISNQQETINSETTLKQQPDLPLTTTLNENNADNNNSSNTEPNSDVTDIDLTHNPDKNSIPLVDNYANQALSNDTSSTNNDTDDTDDDTDDDTTSTSILDSNTNSDAIQLLTNDNSSTANTDNISTILKTDDADINNINLDIQNNNQDIETSMISELENHETNINTSDVNEFTINTNHDTNNNSQNESSEKQAEPSSTSIQTTDSNQSNTDNSTQHNDYDTTSNANAESEIDTTKTKIDIKPRDSVELSMFLDRELIILTAENDDIELGQLTDKAKLKLIDDWKYIKLIEKEINYRKEASKRQAVNNIIQYHRMKTKKMQDLTQKDTYISKCYK</sequence>
<keyword evidence="1" id="KW-0175">Coiled coil</keyword>
<accession>A0A2U3RSQ5</accession>
<name>A0A2U3RSQ5_ORITS</name>
<dbReference type="RefSeq" id="WP_045912312.1">
    <property type="nucleotide sequence ID" value="NZ_LS398548.1"/>
</dbReference>
<feature type="compositionally biased region" description="Low complexity" evidence="2">
    <location>
        <begin position="455"/>
        <end position="469"/>
    </location>
</feature>
<evidence type="ECO:0000256" key="3">
    <source>
        <dbReference type="SAM" id="SignalP"/>
    </source>
</evidence>
<dbReference type="AlphaFoldDB" id="A0A2U3RSQ5"/>
<feature type="compositionally biased region" description="Low complexity" evidence="2">
    <location>
        <begin position="305"/>
        <end position="327"/>
    </location>
</feature>
<dbReference type="Proteomes" id="UP000245243">
    <property type="component" value="Chromosome I"/>
</dbReference>
<feature type="compositionally biased region" description="Acidic residues" evidence="2">
    <location>
        <begin position="363"/>
        <end position="375"/>
    </location>
</feature>
<evidence type="ECO:0000256" key="1">
    <source>
        <dbReference type="SAM" id="Coils"/>
    </source>
</evidence>
<organism evidence="4 5">
    <name type="scientific">Orientia tsutsugamushi</name>
    <name type="common">Rickettsia tsutsugamushi</name>
    <dbReference type="NCBI Taxonomy" id="784"/>
    <lineage>
        <taxon>Bacteria</taxon>
        <taxon>Pseudomonadati</taxon>
        <taxon>Pseudomonadota</taxon>
        <taxon>Alphaproteobacteria</taxon>
        <taxon>Rickettsiales</taxon>
        <taxon>Rickettsiaceae</taxon>
        <taxon>Rickettsieae</taxon>
        <taxon>Orientia</taxon>
    </lineage>
</organism>
<reference evidence="5" key="1">
    <citation type="submission" date="2018-03" db="EMBL/GenBank/DDBJ databases">
        <authorList>
            <person name="Batty M. E."/>
            <person name="Batty M E."/>
        </authorList>
    </citation>
    <scope>NUCLEOTIDE SEQUENCE [LARGE SCALE GENOMIC DNA]</scope>
</reference>
<dbReference type="EMBL" id="LS398548">
    <property type="protein sequence ID" value="SPR16249.1"/>
    <property type="molecule type" value="Genomic_DNA"/>
</dbReference>
<keyword evidence="3" id="KW-0732">Signal</keyword>